<dbReference type="PRINTS" id="PR00347">
    <property type="entry name" value="THAUMATIN"/>
</dbReference>
<feature type="disulfide bond" evidence="1">
    <location>
        <begin position="134"/>
        <end position="220"/>
    </location>
</feature>
<feature type="disulfide bond" evidence="1">
    <location>
        <begin position="75"/>
        <end position="81"/>
    </location>
</feature>
<feature type="disulfide bond" evidence="1">
    <location>
        <begin position="63"/>
        <end position="70"/>
    </location>
</feature>
<gene>
    <name evidence="2" type="ORF">NQ314_012910</name>
</gene>
<sequence>MIIKVRAVDFQIRNNGPTVWAGIQGNPGHPHLRNGGFVLNHGQTVSINAPDNWAGRFWARTGCDANTKHCLTGDCGNKLECNGAGGTPPATLAEITLKGSSGLDFYDISLVDGFNVRVSIEPQGGQGDGGQYSCKRAACGSQINSNCPGELQKKHGNTVIACNSACNAFHTDQYCCAGAHNKPETCRSSDWPKNYPAFFKRECPDAYSYAYDDHKSTFTCKSQGYLITF</sequence>
<evidence type="ECO:0000313" key="3">
    <source>
        <dbReference type="Proteomes" id="UP001162156"/>
    </source>
</evidence>
<dbReference type="PROSITE" id="PS51367">
    <property type="entry name" value="THAUMATIN_2"/>
    <property type="match status" value="1"/>
</dbReference>
<accession>A0AAV8X8V7</accession>
<dbReference type="CDD" id="cd09218">
    <property type="entry name" value="TLP-PA"/>
    <property type="match status" value="1"/>
</dbReference>
<evidence type="ECO:0000313" key="2">
    <source>
        <dbReference type="EMBL" id="KAJ8935268.1"/>
    </source>
</evidence>
<proteinExistence type="predicted"/>
<dbReference type="EMBL" id="JANEYF010003597">
    <property type="protein sequence ID" value="KAJ8935268.1"/>
    <property type="molecule type" value="Genomic_DNA"/>
</dbReference>
<name>A0AAV8X8V7_9CUCU</name>
<keyword evidence="3" id="KW-1185">Reference proteome</keyword>
<dbReference type="SUPFAM" id="SSF49870">
    <property type="entry name" value="Osmotin, thaumatin-like protein"/>
    <property type="match status" value="1"/>
</dbReference>
<evidence type="ECO:0000256" key="1">
    <source>
        <dbReference type="PIRSR" id="PIRSR002703-1"/>
    </source>
</evidence>
<dbReference type="InterPro" id="IPR037176">
    <property type="entry name" value="Osmotin/thaumatin-like_sf"/>
</dbReference>
<feature type="non-terminal residue" evidence="2">
    <location>
        <position position="229"/>
    </location>
</feature>
<reference evidence="2" key="1">
    <citation type="journal article" date="2023" name="Insect Mol. Biol.">
        <title>Genome sequencing provides insights into the evolution of gene families encoding plant cell wall-degrading enzymes in longhorned beetles.</title>
        <authorList>
            <person name="Shin N.R."/>
            <person name="Okamura Y."/>
            <person name="Kirsch R."/>
            <person name="Pauchet Y."/>
        </authorList>
    </citation>
    <scope>NUCLEOTIDE SEQUENCE</scope>
    <source>
        <strain evidence="2">RBIC_L_NR</strain>
    </source>
</reference>
<dbReference type="PANTHER" id="PTHR31048">
    <property type="entry name" value="OS03G0233200 PROTEIN"/>
    <property type="match status" value="1"/>
</dbReference>
<keyword evidence="1" id="KW-1015">Disulfide bond</keyword>
<dbReference type="FunFam" id="2.60.110.10:FF:000004">
    <property type="entry name" value="THAUMATIN-LIKE PROTEIN 1"/>
    <property type="match status" value="1"/>
</dbReference>
<dbReference type="AlphaFoldDB" id="A0AAV8X8V7"/>
<protein>
    <submittedName>
        <fullName evidence="2">Uncharacterized protein</fullName>
    </submittedName>
</protein>
<feature type="disulfide bond" evidence="1">
    <location>
        <begin position="166"/>
        <end position="175"/>
    </location>
</feature>
<organism evidence="2 3">
    <name type="scientific">Rhamnusium bicolor</name>
    <dbReference type="NCBI Taxonomy" id="1586634"/>
    <lineage>
        <taxon>Eukaryota</taxon>
        <taxon>Metazoa</taxon>
        <taxon>Ecdysozoa</taxon>
        <taxon>Arthropoda</taxon>
        <taxon>Hexapoda</taxon>
        <taxon>Insecta</taxon>
        <taxon>Pterygota</taxon>
        <taxon>Neoptera</taxon>
        <taxon>Endopterygota</taxon>
        <taxon>Coleoptera</taxon>
        <taxon>Polyphaga</taxon>
        <taxon>Cucujiformia</taxon>
        <taxon>Chrysomeloidea</taxon>
        <taxon>Cerambycidae</taxon>
        <taxon>Lepturinae</taxon>
        <taxon>Rhagiini</taxon>
        <taxon>Rhamnusium</taxon>
    </lineage>
</organism>
<feature type="disulfide bond" evidence="1">
    <location>
        <begin position="147"/>
        <end position="162"/>
    </location>
</feature>
<comment type="caution">
    <text evidence="2">The sequence shown here is derived from an EMBL/GenBank/DDBJ whole genome shotgun (WGS) entry which is preliminary data.</text>
</comment>
<feature type="disulfide bond" evidence="1">
    <location>
        <begin position="176"/>
        <end position="186"/>
    </location>
</feature>
<feature type="disulfide bond" evidence="1">
    <location>
        <begin position="139"/>
        <end position="203"/>
    </location>
</feature>
<dbReference type="SMART" id="SM00205">
    <property type="entry name" value="THN"/>
    <property type="match status" value="1"/>
</dbReference>
<dbReference type="Pfam" id="PF00314">
    <property type="entry name" value="Thaumatin"/>
    <property type="match status" value="1"/>
</dbReference>
<dbReference type="PIRSF" id="PIRSF002703">
    <property type="entry name" value="Thaumatin"/>
    <property type="match status" value="1"/>
</dbReference>
<dbReference type="Proteomes" id="UP001162156">
    <property type="component" value="Unassembled WGS sequence"/>
</dbReference>
<dbReference type="Gene3D" id="2.60.110.10">
    <property type="entry name" value="Thaumatin"/>
    <property type="match status" value="1"/>
</dbReference>
<dbReference type="InterPro" id="IPR001938">
    <property type="entry name" value="Thaumatin"/>
</dbReference>